<dbReference type="AlphaFoldDB" id="A0A8J5QZ59"/>
<keyword evidence="4" id="KW-1185">Reference proteome</keyword>
<feature type="region of interest" description="Disordered" evidence="2">
    <location>
        <begin position="154"/>
        <end position="179"/>
    </location>
</feature>
<feature type="compositionally biased region" description="Basic and acidic residues" evidence="2">
    <location>
        <begin position="247"/>
        <end position="260"/>
    </location>
</feature>
<reference evidence="3" key="2">
    <citation type="submission" date="2021-04" db="EMBL/GenBank/DDBJ databases">
        <title>Genome-wide patterns of bracovirus chromosomal integration into multiple host tissues during parasitism.</title>
        <authorList>
            <person name="Chebbi M.A.C."/>
        </authorList>
    </citation>
    <scope>NUCLEOTIDE SEQUENCE</scope>
    <source>
        <tissue evidence="3">Whole body</tissue>
    </source>
</reference>
<evidence type="ECO:0000256" key="2">
    <source>
        <dbReference type="SAM" id="MobiDB-lite"/>
    </source>
</evidence>
<comment type="caution">
    <text evidence="3">The sequence shown here is derived from an EMBL/GenBank/DDBJ whole genome shotgun (WGS) entry which is preliminary data.</text>
</comment>
<keyword evidence="1" id="KW-0175">Coiled coil</keyword>
<feature type="compositionally biased region" description="Basic and acidic residues" evidence="2">
    <location>
        <begin position="162"/>
        <end position="174"/>
    </location>
</feature>
<feature type="coiled-coil region" evidence="1">
    <location>
        <begin position="488"/>
        <end position="551"/>
    </location>
</feature>
<gene>
    <name evidence="3" type="ORF">G9C98_005642</name>
</gene>
<sequence>MEKRLNEAGESCLHIKSRLDYMKMLYEITGTLGIENSLKLSSTKSTDSTCNEKHQFFSLSAGEEENFHDVKSLQDIPKKADSDVYSVISEEKSLLSVNSFRVKSDEYFSASKQESHTHILTSREININMMQMLPQNNFNSKIYLNNQEFEASSEDSFNCSQRSEDSDQEERNENHPSVPVEIKCIKKPEPNFKFNAGRLEYPRRAKLKKKSNSSRISNRLNLLAKPKYEIKKFNETARIKMKKRKSKSIEPRSRNFEDEKPKFGKENTFVINPDQSGNEVQDNSSLSSNIIPAVENVEIIERLNENWSDVVEIYHNIQAKSISPSVVSSKQHFKLDIQQNIDYKDQNSQNNFQMETSITPEDFIRVFGLMKNRHPETLNAIRPVLIRKVGETFGSTINAARSIYSDNEESIITSKQNFCHELIGQANNRVALKCNHYGDYIDTETVATHFTRSALLKQREEQLRESETFDSKCKRFTSNSGDVGKVLRRLQEQKYERLKDKIKKLNDVSAMHEVSELEAELNIKEEEIFAVVGLYKEVQTLKQQIKMMQQKKSLICITAGNTGKPEKNLLRRSRTSYVLPAFNHHQRPRTSCSIKPPTSSRLVGLLRYIQSVQQQLTTQIN</sequence>
<dbReference type="OrthoDB" id="76453at2759"/>
<accession>A0A8J5QZ59</accession>
<evidence type="ECO:0000313" key="4">
    <source>
        <dbReference type="Proteomes" id="UP000729913"/>
    </source>
</evidence>
<proteinExistence type="predicted"/>
<evidence type="ECO:0000313" key="3">
    <source>
        <dbReference type="EMBL" id="KAG8037432.1"/>
    </source>
</evidence>
<dbReference type="Proteomes" id="UP000729913">
    <property type="component" value="Unassembled WGS sequence"/>
</dbReference>
<dbReference type="EMBL" id="JAAOIC020000047">
    <property type="protein sequence ID" value="KAG8037432.1"/>
    <property type="molecule type" value="Genomic_DNA"/>
</dbReference>
<evidence type="ECO:0000256" key="1">
    <source>
        <dbReference type="SAM" id="Coils"/>
    </source>
</evidence>
<protein>
    <submittedName>
        <fullName evidence="3">Uncharacterized protein</fullName>
    </submittedName>
</protein>
<name>A0A8J5QZ59_9HYME</name>
<reference evidence="3" key="1">
    <citation type="submission" date="2020-03" db="EMBL/GenBank/DDBJ databases">
        <authorList>
            <person name="Chebbi M.A."/>
            <person name="Drezen J.M."/>
        </authorList>
    </citation>
    <scope>NUCLEOTIDE SEQUENCE</scope>
    <source>
        <tissue evidence="3">Whole body</tissue>
    </source>
</reference>
<feature type="region of interest" description="Disordered" evidence="2">
    <location>
        <begin position="241"/>
        <end position="260"/>
    </location>
</feature>
<organism evidence="3 4">
    <name type="scientific">Cotesia typhae</name>
    <dbReference type="NCBI Taxonomy" id="2053667"/>
    <lineage>
        <taxon>Eukaryota</taxon>
        <taxon>Metazoa</taxon>
        <taxon>Ecdysozoa</taxon>
        <taxon>Arthropoda</taxon>
        <taxon>Hexapoda</taxon>
        <taxon>Insecta</taxon>
        <taxon>Pterygota</taxon>
        <taxon>Neoptera</taxon>
        <taxon>Endopterygota</taxon>
        <taxon>Hymenoptera</taxon>
        <taxon>Apocrita</taxon>
        <taxon>Ichneumonoidea</taxon>
        <taxon>Braconidae</taxon>
        <taxon>Microgastrinae</taxon>
        <taxon>Cotesia</taxon>
    </lineage>
</organism>